<reference evidence="5 6" key="1">
    <citation type="journal article" date="2017" name="Antonie Van Leeuwenhoek">
        <title>Rhizobium rhizosphaerae sp. nov., a novel species isolated from rice rhizosphere.</title>
        <authorList>
            <person name="Zhao J.J."/>
            <person name="Zhang J."/>
            <person name="Zhang R.J."/>
            <person name="Zhang C.W."/>
            <person name="Yin H.Q."/>
            <person name="Zhang X.X."/>
        </authorList>
    </citation>
    <scope>NUCLEOTIDE SEQUENCE [LARGE SCALE GENOMIC DNA]</scope>
    <source>
        <strain evidence="5 6">E3</strain>
    </source>
</reference>
<evidence type="ECO:0000313" key="6">
    <source>
        <dbReference type="Proteomes" id="UP000006334"/>
    </source>
</evidence>
<evidence type="ECO:0000256" key="1">
    <source>
        <dbReference type="ARBA" id="ARBA00005189"/>
    </source>
</evidence>
<evidence type="ECO:0000313" key="5">
    <source>
        <dbReference type="EMBL" id="GAC14879.1"/>
    </source>
</evidence>
<dbReference type="GO" id="GO:0003841">
    <property type="term" value="F:1-acylglycerol-3-phosphate O-acyltransferase activity"/>
    <property type="evidence" value="ECO:0007669"/>
    <property type="project" value="TreeGrafter"/>
</dbReference>
<dbReference type="Pfam" id="PF01553">
    <property type="entry name" value="Acyltransferase"/>
    <property type="match status" value="1"/>
</dbReference>
<dbReference type="OrthoDB" id="9796839at2"/>
<keyword evidence="6" id="KW-1185">Reference proteome</keyword>
<proteinExistence type="predicted"/>
<dbReference type="PANTHER" id="PTHR10434">
    <property type="entry name" value="1-ACYL-SN-GLYCEROL-3-PHOSPHATE ACYLTRANSFERASE"/>
    <property type="match status" value="1"/>
</dbReference>
<accession>K6X2M3</accession>
<name>K6X2M3_9ALTE</name>
<dbReference type="eggNOG" id="COG0204">
    <property type="taxonomic scope" value="Bacteria"/>
</dbReference>
<organism evidence="5 6">
    <name type="scientific">Aliiglaciecola lipolytica E3</name>
    <dbReference type="NCBI Taxonomy" id="1127673"/>
    <lineage>
        <taxon>Bacteria</taxon>
        <taxon>Pseudomonadati</taxon>
        <taxon>Pseudomonadota</taxon>
        <taxon>Gammaproteobacteria</taxon>
        <taxon>Alteromonadales</taxon>
        <taxon>Alteromonadaceae</taxon>
        <taxon>Aliiglaciecola</taxon>
    </lineage>
</organism>
<dbReference type="SUPFAM" id="SSF69593">
    <property type="entry name" value="Glycerol-3-phosphate (1)-acyltransferase"/>
    <property type="match status" value="1"/>
</dbReference>
<dbReference type="EMBL" id="BAEN01000041">
    <property type="protein sequence ID" value="GAC14879.1"/>
    <property type="molecule type" value="Genomic_DNA"/>
</dbReference>
<dbReference type="AlphaFoldDB" id="K6X2M3"/>
<evidence type="ECO:0000256" key="3">
    <source>
        <dbReference type="ARBA" id="ARBA00023315"/>
    </source>
</evidence>
<dbReference type="STRING" id="1127673.GLIP_2251"/>
<comment type="caution">
    <text evidence="5">The sequence shown here is derived from an EMBL/GenBank/DDBJ whole genome shotgun (WGS) entry which is preliminary data.</text>
</comment>
<comment type="pathway">
    <text evidence="1">Lipid metabolism.</text>
</comment>
<keyword evidence="2" id="KW-0808">Transferase</keyword>
<evidence type="ECO:0000259" key="4">
    <source>
        <dbReference type="SMART" id="SM00563"/>
    </source>
</evidence>
<keyword evidence="3" id="KW-0012">Acyltransferase</keyword>
<evidence type="ECO:0000256" key="2">
    <source>
        <dbReference type="ARBA" id="ARBA00022679"/>
    </source>
</evidence>
<sequence>MPETLKNLKISANIPRLGNRFSQWLGKTVLTLLGWKFEGQFPSHSKMVITVAPHTSNWDFVIGLAVVFALRLKISFFGKHSIFIPPFRALLVRWGGIPIERSRSHGVVNQMIDKIKDTDKMLLAVAPEGTRSKIFPWKSGFLHIAQQANVPVFLVGLDYQQKSIVLGPVFQPSEDISLEMLKIYKFYAKVHAKFPAQVAFPAETSIEK</sequence>
<dbReference type="SMART" id="SM00563">
    <property type="entry name" value="PlsC"/>
    <property type="match status" value="1"/>
</dbReference>
<dbReference type="CDD" id="cd07988">
    <property type="entry name" value="LPLAT_ABO13168-like"/>
    <property type="match status" value="1"/>
</dbReference>
<feature type="domain" description="Phospholipid/glycerol acyltransferase" evidence="4">
    <location>
        <begin position="48"/>
        <end position="160"/>
    </location>
</feature>
<dbReference type="PANTHER" id="PTHR10434:SF9">
    <property type="entry name" value="PHOSPHOLIPID_GLYCEROL ACYLTRANSFERASE DOMAIN-CONTAINING PROTEIN"/>
    <property type="match status" value="1"/>
</dbReference>
<dbReference type="Proteomes" id="UP000006334">
    <property type="component" value="Unassembled WGS sequence"/>
</dbReference>
<gene>
    <name evidence="5" type="ORF">GLIP_2251</name>
</gene>
<dbReference type="InterPro" id="IPR002123">
    <property type="entry name" value="Plipid/glycerol_acylTrfase"/>
</dbReference>
<protein>
    <recommendedName>
        <fullName evidence="4">Phospholipid/glycerol acyltransferase domain-containing protein</fullName>
    </recommendedName>
</protein>
<dbReference type="GO" id="GO:0006654">
    <property type="term" value="P:phosphatidic acid biosynthetic process"/>
    <property type="evidence" value="ECO:0007669"/>
    <property type="project" value="TreeGrafter"/>
</dbReference>
<dbReference type="RefSeq" id="WP_008844695.1">
    <property type="nucleotide sequence ID" value="NZ_BAEN01000041.1"/>
</dbReference>